<organism evidence="2 3">
    <name type="scientific">Flaviaesturariibacter aridisoli</name>
    <dbReference type="NCBI Taxonomy" id="2545761"/>
    <lineage>
        <taxon>Bacteria</taxon>
        <taxon>Pseudomonadati</taxon>
        <taxon>Bacteroidota</taxon>
        <taxon>Chitinophagia</taxon>
        <taxon>Chitinophagales</taxon>
        <taxon>Chitinophagaceae</taxon>
        <taxon>Flaviaestuariibacter</taxon>
    </lineage>
</organism>
<dbReference type="Proteomes" id="UP000295164">
    <property type="component" value="Unassembled WGS sequence"/>
</dbReference>
<reference evidence="2 3" key="1">
    <citation type="submission" date="2019-03" db="EMBL/GenBank/DDBJ databases">
        <authorList>
            <person name="Kim M.K.M."/>
        </authorList>
    </citation>
    <scope>NUCLEOTIDE SEQUENCE [LARGE SCALE GENOMIC DNA]</scope>
    <source>
        <strain evidence="2 3">17J68-15</strain>
    </source>
</reference>
<keyword evidence="1" id="KW-0732">Signal</keyword>
<evidence type="ECO:0000313" key="2">
    <source>
        <dbReference type="EMBL" id="TCZ67200.1"/>
    </source>
</evidence>
<dbReference type="EMBL" id="SKFH01000038">
    <property type="protein sequence ID" value="TCZ67200.1"/>
    <property type="molecule type" value="Genomic_DNA"/>
</dbReference>
<protein>
    <recommendedName>
        <fullName evidence="4">Secreted protein</fullName>
    </recommendedName>
</protein>
<evidence type="ECO:0000313" key="3">
    <source>
        <dbReference type="Proteomes" id="UP000295164"/>
    </source>
</evidence>
<comment type="caution">
    <text evidence="2">The sequence shown here is derived from an EMBL/GenBank/DDBJ whole genome shotgun (WGS) entry which is preliminary data.</text>
</comment>
<sequence>MKRFFVILLLLLVSAATLTPCCSFDDCASEHASAGHEQDDKGDGSCSPFFACATCPGFVSTSKAIQLPQPPLLPGLQHAARETFAPPQPVYRSFWQPPRA</sequence>
<dbReference type="RefSeq" id="WP_131853648.1">
    <property type="nucleotide sequence ID" value="NZ_SKFH01000038.1"/>
</dbReference>
<dbReference type="OrthoDB" id="671991at2"/>
<feature type="chain" id="PRO_5020778444" description="Secreted protein" evidence="1">
    <location>
        <begin position="24"/>
        <end position="100"/>
    </location>
</feature>
<evidence type="ECO:0000256" key="1">
    <source>
        <dbReference type="SAM" id="SignalP"/>
    </source>
</evidence>
<gene>
    <name evidence="2" type="ORF">E0486_16110</name>
</gene>
<proteinExistence type="predicted"/>
<accession>A0A4R4DWV3</accession>
<feature type="signal peptide" evidence="1">
    <location>
        <begin position="1"/>
        <end position="23"/>
    </location>
</feature>
<keyword evidence="3" id="KW-1185">Reference proteome</keyword>
<evidence type="ECO:0008006" key="4">
    <source>
        <dbReference type="Google" id="ProtNLM"/>
    </source>
</evidence>
<dbReference type="AlphaFoldDB" id="A0A4R4DWV3"/>
<name>A0A4R4DWV3_9BACT</name>